<reference evidence="2" key="1">
    <citation type="submission" date="2016-10" db="EMBL/GenBank/DDBJ databases">
        <authorList>
            <person name="Varghese N."/>
            <person name="Submissions S."/>
        </authorList>
    </citation>
    <scope>NUCLEOTIDE SEQUENCE [LARGE SCALE GENOMIC DNA]</scope>
    <source>
        <strain evidence="2">SUR2</strain>
    </source>
</reference>
<proteinExistence type="predicted"/>
<accession>A0A1K2IS77</accession>
<dbReference type="AlphaFoldDB" id="A0A1K2IS77"/>
<dbReference type="OrthoDB" id="6315383at2"/>
<sequence length="528" mass="56867">MSNIGKIIRVNALPPVESRETNVIYQVAAPGAATYTDYAIDANGDLKTHAVVDGTIPLELADSHISITNQELIAEGIASQAQYNVDTREKLEQKLEIPTTEGNAQDYPKIIGLDDNGNIAKLPAGDLGKNMMNADLSNSSARSHTLHAPFSINTLGNPYTVTGLPNKNSDTANFNKVVVQNINGVNAVIDSRNMMVGIPNQMTEAERTAWKTAMNGGWTTNTMSVANVFPNIVKSVNYGVFVTINGANLNINPSSSVISLVNNVSGVEKVIPNSQITYGDANLISIWFKPNTFTDGEYRIKIFNGVAITQTSGLNNIIITSNANSIDINALTWNKIAHTQSEADNVMQINGATLDFATNAANKPLATDFSVVGSVKSNQIFAGADNFSLKGYMILTGNIDLYGGALIGLMNANNNNSLTIDALVSLKITIEGNNWADVRKSINEQSSVPIYSIPSFNQIRIDFVISKRDNMVSMSLSHNTAFNNATQIFQSVQKIIPEDIPLSIGLKGLNANSSSVKVKTVLEEAYKF</sequence>
<keyword evidence="2" id="KW-1185">Reference proteome</keyword>
<dbReference type="STRING" id="1612149.SAMN05216324_108145"/>
<evidence type="ECO:0000313" key="1">
    <source>
        <dbReference type="EMBL" id="SFZ95106.1"/>
    </source>
</evidence>
<name>A0A1K2IS77_9FLAO</name>
<dbReference type="Proteomes" id="UP000182034">
    <property type="component" value="Unassembled WGS sequence"/>
</dbReference>
<gene>
    <name evidence="1" type="ORF">SAMN05216324_108145</name>
</gene>
<evidence type="ECO:0000313" key="2">
    <source>
        <dbReference type="Proteomes" id="UP000182034"/>
    </source>
</evidence>
<dbReference type="EMBL" id="FPKW01000008">
    <property type="protein sequence ID" value="SFZ95106.1"/>
    <property type="molecule type" value="Genomic_DNA"/>
</dbReference>
<dbReference type="RefSeq" id="WP_072410322.1">
    <property type="nucleotide sequence ID" value="NZ_FPKW01000008.1"/>
</dbReference>
<protein>
    <submittedName>
        <fullName evidence="1">Uncharacterized protein</fullName>
    </submittedName>
</protein>
<organism evidence="1 2">
    <name type="scientific">Chryseobacterium limigenitum</name>
    <dbReference type="NCBI Taxonomy" id="1612149"/>
    <lineage>
        <taxon>Bacteria</taxon>
        <taxon>Pseudomonadati</taxon>
        <taxon>Bacteroidota</taxon>
        <taxon>Flavobacteriia</taxon>
        <taxon>Flavobacteriales</taxon>
        <taxon>Weeksellaceae</taxon>
        <taxon>Chryseobacterium group</taxon>
        <taxon>Chryseobacterium</taxon>
    </lineage>
</organism>